<protein>
    <submittedName>
        <fullName evidence="2">Uncharacterized protein</fullName>
    </submittedName>
</protein>
<gene>
    <name evidence="2" type="ORF">FEM33_19810</name>
</gene>
<feature type="chain" id="PRO_5024391278" evidence="1">
    <location>
        <begin position="21"/>
        <end position="152"/>
    </location>
</feature>
<sequence length="152" mass="17474">MKILHLSGFLLLFAFHTAHAQCQEKISRATKQKIYFQDVILSGTHEFVTLSKTGEEKIFTYNNKLIELIFHVQTFTEIKFTSTKGNFTLFTTASNRNFWNSSFTLSSPVTPEEMEKMKGTVKIEIILPEETKIYSISSQKNKLLNKALQCII</sequence>
<feature type="signal peptide" evidence="1">
    <location>
        <begin position="1"/>
        <end position="20"/>
    </location>
</feature>
<reference evidence="2 3" key="1">
    <citation type="submission" date="2019-05" db="EMBL/GenBank/DDBJ databases">
        <authorList>
            <person name="Qu J.-H."/>
        </authorList>
    </citation>
    <scope>NUCLEOTIDE SEQUENCE [LARGE SCALE GENOMIC DNA]</scope>
    <source>
        <strain evidence="2 3">NS28</strain>
    </source>
</reference>
<proteinExistence type="predicted"/>
<dbReference type="AlphaFoldDB" id="A0A5M8QP22"/>
<keyword evidence="1" id="KW-0732">Signal</keyword>
<comment type="caution">
    <text evidence="2">The sequence shown here is derived from an EMBL/GenBank/DDBJ whole genome shotgun (WGS) entry which is preliminary data.</text>
</comment>
<dbReference type="RefSeq" id="WP_139013730.1">
    <property type="nucleotide sequence ID" value="NZ_VBSN01000059.1"/>
</dbReference>
<organism evidence="2 3">
    <name type="scientific">Dyadobacter flavalbus</name>
    <dbReference type="NCBI Taxonomy" id="2579942"/>
    <lineage>
        <taxon>Bacteria</taxon>
        <taxon>Pseudomonadati</taxon>
        <taxon>Bacteroidota</taxon>
        <taxon>Cytophagia</taxon>
        <taxon>Cytophagales</taxon>
        <taxon>Spirosomataceae</taxon>
        <taxon>Dyadobacter</taxon>
    </lineage>
</organism>
<keyword evidence="3" id="KW-1185">Reference proteome</keyword>
<accession>A0A5M8QP22</accession>
<dbReference type="Proteomes" id="UP000323994">
    <property type="component" value="Unassembled WGS sequence"/>
</dbReference>
<evidence type="ECO:0000313" key="2">
    <source>
        <dbReference type="EMBL" id="KAA6436971.1"/>
    </source>
</evidence>
<name>A0A5M8QP22_9BACT</name>
<evidence type="ECO:0000256" key="1">
    <source>
        <dbReference type="SAM" id="SignalP"/>
    </source>
</evidence>
<dbReference type="EMBL" id="VBSN01000059">
    <property type="protein sequence ID" value="KAA6436971.1"/>
    <property type="molecule type" value="Genomic_DNA"/>
</dbReference>
<dbReference type="OrthoDB" id="957620at2"/>
<evidence type="ECO:0000313" key="3">
    <source>
        <dbReference type="Proteomes" id="UP000323994"/>
    </source>
</evidence>